<gene>
    <name evidence="3" type="ORF">Pr1d_38100</name>
</gene>
<name>A0A5B9QHN9_9BACT</name>
<accession>A0A5B9QHN9</accession>
<dbReference type="RefSeq" id="WP_238476531.1">
    <property type="nucleotide sequence ID" value="NZ_CP042913.1"/>
</dbReference>
<dbReference type="InterPro" id="IPR021457">
    <property type="entry name" value="DUF3108"/>
</dbReference>
<dbReference type="AlphaFoldDB" id="A0A5B9QHN9"/>
<organism evidence="3 4">
    <name type="scientific">Bythopirellula goksoeyrii</name>
    <dbReference type="NCBI Taxonomy" id="1400387"/>
    <lineage>
        <taxon>Bacteria</taxon>
        <taxon>Pseudomonadati</taxon>
        <taxon>Planctomycetota</taxon>
        <taxon>Planctomycetia</taxon>
        <taxon>Pirellulales</taxon>
        <taxon>Lacipirellulaceae</taxon>
        <taxon>Bythopirellula</taxon>
    </lineage>
</organism>
<dbReference type="EMBL" id="CP042913">
    <property type="protein sequence ID" value="QEG36496.1"/>
    <property type="molecule type" value="Genomic_DNA"/>
</dbReference>
<evidence type="ECO:0000256" key="1">
    <source>
        <dbReference type="PROSITE-ProRule" id="PRU00339"/>
    </source>
</evidence>
<keyword evidence="4" id="KW-1185">Reference proteome</keyword>
<keyword evidence="1" id="KW-0802">TPR repeat</keyword>
<feature type="chain" id="PRO_5022783593" evidence="2">
    <location>
        <begin position="32"/>
        <end position="483"/>
    </location>
</feature>
<dbReference type="Gene3D" id="3.40.1000.10">
    <property type="entry name" value="Mog1/PsbP, alpha/beta/alpha sandwich"/>
    <property type="match status" value="1"/>
</dbReference>
<dbReference type="Proteomes" id="UP000323917">
    <property type="component" value="Chromosome"/>
</dbReference>
<dbReference type="Pfam" id="PF11306">
    <property type="entry name" value="DUF3108"/>
    <property type="match status" value="1"/>
</dbReference>
<dbReference type="InterPro" id="IPR019734">
    <property type="entry name" value="TPR_rpt"/>
</dbReference>
<dbReference type="Gene3D" id="1.25.40.10">
    <property type="entry name" value="Tetratricopeptide repeat domain"/>
    <property type="match status" value="1"/>
</dbReference>
<protein>
    <submittedName>
        <fullName evidence="3">Tetratricopeptide repeat protein</fullName>
    </submittedName>
</protein>
<sequence precursor="true">MYCLRSTPSRLCWLNLMASVALVTVAAPANAATASELLEKAIYTEETVGDLDQAIKVYEQVVAEGKAVEKVAAQAQLRIGLIYAKQGKTDKATAAFQAVIDNYPQAEDVVAEARKHLPREPQLLPVPWGAGDELLMEMQLPNGMGVGQQIYRVSAIEKEGQPHWECQTWQTVVINGQLGKSRVLINKETFAPIESTWKHSMLGQATGSYGKNEVVIQLSNETDSTTLKFKGQVFDNEQAAEMFRLLPLKEGYKTTAQIISTLGTTLIPLEIDVTKLETLEVPAGNFECFRLELNIGQTFWISTDEHRYIVQFRGGGVTARLSEIRDSPFTDSTNVEEPSFSVTLPPNWFAYTPSGGEKDASPTTTIIDPDSIANTRIEAGPLEPIRSKFDSPESWLKESIEKYRNETVDFKLDEKGIETTSIGGRPAASAIFQFKEGKKSMTARRITIFGETSAANVRSAVETKQLEQWEPQFAEILSTLEVK</sequence>
<evidence type="ECO:0000313" key="3">
    <source>
        <dbReference type="EMBL" id="QEG36496.1"/>
    </source>
</evidence>
<feature type="signal peptide" evidence="2">
    <location>
        <begin position="1"/>
        <end position="31"/>
    </location>
</feature>
<evidence type="ECO:0000313" key="4">
    <source>
        <dbReference type="Proteomes" id="UP000323917"/>
    </source>
</evidence>
<dbReference type="InterPro" id="IPR011990">
    <property type="entry name" value="TPR-like_helical_dom_sf"/>
</dbReference>
<dbReference type="Pfam" id="PF13432">
    <property type="entry name" value="TPR_16"/>
    <property type="match status" value="1"/>
</dbReference>
<keyword evidence="2" id="KW-0732">Signal</keyword>
<feature type="repeat" description="TPR" evidence="1">
    <location>
        <begin position="73"/>
        <end position="106"/>
    </location>
</feature>
<proteinExistence type="predicted"/>
<evidence type="ECO:0000256" key="2">
    <source>
        <dbReference type="SAM" id="SignalP"/>
    </source>
</evidence>
<reference evidence="3 4" key="1">
    <citation type="submission" date="2019-08" db="EMBL/GenBank/DDBJ databases">
        <title>Deep-cultivation of Planctomycetes and their phenomic and genomic characterization uncovers novel biology.</title>
        <authorList>
            <person name="Wiegand S."/>
            <person name="Jogler M."/>
            <person name="Boedeker C."/>
            <person name="Pinto D."/>
            <person name="Vollmers J."/>
            <person name="Rivas-Marin E."/>
            <person name="Kohn T."/>
            <person name="Peeters S.H."/>
            <person name="Heuer A."/>
            <person name="Rast P."/>
            <person name="Oberbeckmann S."/>
            <person name="Bunk B."/>
            <person name="Jeske O."/>
            <person name="Meyerdierks A."/>
            <person name="Storesund J.E."/>
            <person name="Kallscheuer N."/>
            <person name="Luecker S."/>
            <person name="Lage O.M."/>
            <person name="Pohl T."/>
            <person name="Merkel B.J."/>
            <person name="Hornburger P."/>
            <person name="Mueller R.-W."/>
            <person name="Bruemmer F."/>
            <person name="Labrenz M."/>
            <person name="Spormann A.M."/>
            <person name="Op den Camp H."/>
            <person name="Overmann J."/>
            <person name="Amann R."/>
            <person name="Jetten M.S.M."/>
            <person name="Mascher T."/>
            <person name="Medema M.H."/>
            <person name="Devos D.P."/>
            <person name="Kaster A.-K."/>
            <person name="Ovreas L."/>
            <person name="Rohde M."/>
            <person name="Galperin M.Y."/>
            <person name="Jogler C."/>
        </authorList>
    </citation>
    <scope>NUCLEOTIDE SEQUENCE [LARGE SCALE GENOMIC DNA]</scope>
    <source>
        <strain evidence="3 4">Pr1d</strain>
    </source>
</reference>
<dbReference type="PROSITE" id="PS50005">
    <property type="entry name" value="TPR"/>
    <property type="match status" value="1"/>
</dbReference>
<dbReference type="SUPFAM" id="SSF48452">
    <property type="entry name" value="TPR-like"/>
    <property type="match status" value="1"/>
</dbReference>
<dbReference type="KEGG" id="bgok:Pr1d_38100"/>